<sequence>MVALCKLICMPFSNFRTHHPMEDTYGSLYTLWRKQFLACRPRENGLADQLHKKNNGKCCARKYCLRICKHSTKPLPREVGHSFSIQSPKSISSLLEAKQQQNYMLPEQQQNYMLPEQQQQKS</sequence>
<organism evidence="1">
    <name type="scientific">Zea mays</name>
    <name type="common">Maize</name>
    <dbReference type="NCBI Taxonomy" id="4577"/>
    <lineage>
        <taxon>Eukaryota</taxon>
        <taxon>Viridiplantae</taxon>
        <taxon>Streptophyta</taxon>
        <taxon>Embryophyta</taxon>
        <taxon>Tracheophyta</taxon>
        <taxon>Spermatophyta</taxon>
        <taxon>Magnoliopsida</taxon>
        <taxon>Liliopsida</taxon>
        <taxon>Poales</taxon>
        <taxon>Poaceae</taxon>
        <taxon>PACMAD clade</taxon>
        <taxon>Panicoideae</taxon>
        <taxon>Andropogonodae</taxon>
        <taxon>Andropogoneae</taxon>
        <taxon>Tripsacinae</taxon>
        <taxon>Zea</taxon>
    </lineage>
</organism>
<evidence type="ECO:0000313" key="1">
    <source>
        <dbReference type="EMBL" id="ONM52004.1"/>
    </source>
</evidence>
<proteinExistence type="predicted"/>
<protein>
    <submittedName>
        <fullName evidence="1">Uncharacterized protein</fullName>
    </submittedName>
</protein>
<name>A0A1D6HUM4_MAIZE</name>
<accession>A0A1D6HUM4</accession>
<gene>
    <name evidence="1" type="ORF">ZEAMMB73_Zm00001d019037</name>
</gene>
<reference evidence="1" key="1">
    <citation type="submission" date="2015-12" db="EMBL/GenBank/DDBJ databases">
        <title>Update maize B73 reference genome by single molecule sequencing technologies.</title>
        <authorList>
            <consortium name="Maize Genome Sequencing Project"/>
            <person name="Ware D."/>
        </authorList>
    </citation>
    <scope>NUCLEOTIDE SEQUENCE [LARGE SCALE GENOMIC DNA]</scope>
    <source>
        <tissue evidence="1">Seedling</tissue>
    </source>
</reference>
<dbReference type="InParanoid" id="A0A1D6HUM4"/>
<dbReference type="EMBL" id="CM007650">
    <property type="protein sequence ID" value="ONM52004.1"/>
    <property type="molecule type" value="Genomic_DNA"/>
</dbReference>
<dbReference type="AlphaFoldDB" id="A0A1D6HUM4"/>
<feature type="non-terminal residue" evidence="1">
    <location>
        <position position="122"/>
    </location>
</feature>